<dbReference type="InterPro" id="IPR020588">
    <property type="entry name" value="RecA_ATP-bd"/>
</dbReference>
<feature type="domain" description="RecA family profile 1" evidence="4">
    <location>
        <begin position="97"/>
        <end position="289"/>
    </location>
</feature>
<sequence length="362" mass="39012">MSQASQAPEDEANDEYAFTGPLLVNKLQEAGIHPNDIKKLAEAGLNTVEAVAFTPKKHLVTIKGISDQKADKILAEAQKIVPLGFQSATEVHARRSELVHITTGSKQLDALLGGGIETGAITELFGEFRTGKSQICHTLAVTCQLPVSMGGGEGKCLYIDTEGTFRPVRLLAVAERFGLNGEEVLDNVAYARAYNADHQNALLTSASALMSESSLLVDFVSLLSIPALRYTARISAAEENFLPVKTTWVNSSEPFNAWLTRQALHPLFFLRIQITAVQFGIAVVVTNQVMSNPDAAAGPYASNEKKPIGGNIMAHASTTRLQLKKSRGNTRSCKIYDSPCLPEMETQFAILASGIGDPEEEV</sequence>
<evidence type="ECO:0000256" key="1">
    <source>
        <dbReference type="ARBA" id="ARBA00022741"/>
    </source>
</evidence>
<comment type="caution">
    <text evidence="6">The sequence shown here is derived from an EMBL/GenBank/DDBJ whole genome shotgun (WGS) entry which is preliminary data.</text>
</comment>
<proteinExistence type="inferred from homology"/>
<dbReference type="InterPro" id="IPR016467">
    <property type="entry name" value="DNA_recomb/repair_RecA-like"/>
</dbReference>
<dbReference type="Proteomes" id="UP000565441">
    <property type="component" value="Unassembled WGS sequence"/>
</dbReference>
<dbReference type="AlphaFoldDB" id="A0A8H5HKD1"/>
<name>A0A8H5HKD1_9AGAR</name>
<dbReference type="InterPro" id="IPR010995">
    <property type="entry name" value="DNA_repair_Rad51/TF_NusA_a-hlx"/>
</dbReference>
<dbReference type="GO" id="GO:0003697">
    <property type="term" value="F:single-stranded DNA binding"/>
    <property type="evidence" value="ECO:0007669"/>
    <property type="project" value="TreeGrafter"/>
</dbReference>
<dbReference type="Pfam" id="PF08423">
    <property type="entry name" value="Rad51"/>
    <property type="match status" value="2"/>
</dbReference>
<evidence type="ECO:0000313" key="6">
    <source>
        <dbReference type="EMBL" id="KAF5384940.1"/>
    </source>
</evidence>
<evidence type="ECO:0000256" key="2">
    <source>
        <dbReference type="ARBA" id="ARBA00022840"/>
    </source>
</evidence>
<dbReference type="PROSITE" id="PS50163">
    <property type="entry name" value="RECA_3"/>
    <property type="match status" value="1"/>
</dbReference>
<dbReference type="SUPFAM" id="SSF47794">
    <property type="entry name" value="Rad51 N-terminal domain-like"/>
    <property type="match status" value="1"/>
</dbReference>
<evidence type="ECO:0000259" key="5">
    <source>
        <dbReference type="PROSITE" id="PS50163"/>
    </source>
</evidence>
<dbReference type="GO" id="GO:0042148">
    <property type="term" value="P:DNA strand invasion"/>
    <property type="evidence" value="ECO:0007669"/>
    <property type="project" value="TreeGrafter"/>
</dbReference>
<dbReference type="InterPro" id="IPR027417">
    <property type="entry name" value="P-loop_NTPase"/>
</dbReference>
<dbReference type="GO" id="GO:0000730">
    <property type="term" value="P:DNA recombinase assembly"/>
    <property type="evidence" value="ECO:0007669"/>
    <property type="project" value="TreeGrafter"/>
</dbReference>
<dbReference type="GO" id="GO:0140664">
    <property type="term" value="F:ATP-dependent DNA damage sensor activity"/>
    <property type="evidence" value="ECO:0007669"/>
    <property type="project" value="InterPro"/>
</dbReference>
<keyword evidence="1 3" id="KW-0547">Nucleotide-binding</keyword>
<keyword evidence="2 3" id="KW-0067">ATP-binding</keyword>
<dbReference type="GO" id="GO:0000150">
    <property type="term" value="F:DNA strand exchange activity"/>
    <property type="evidence" value="ECO:0007669"/>
    <property type="project" value="TreeGrafter"/>
</dbReference>
<comment type="similarity">
    <text evidence="3">Belongs to the RecA family.</text>
</comment>
<reference evidence="6 7" key="1">
    <citation type="journal article" date="2020" name="ISME J.">
        <title>Uncovering the hidden diversity of litter-decomposition mechanisms in mushroom-forming fungi.</title>
        <authorList>
            <person name="Floudas D."/>
            <person name="Bentzer J."/>
            <person name="Ahren D."/>
            <person name="Johansson T."/>
            <person name="Persson P."/>
            <person name="Tunlid A."/>
        </authorList>
    </citation>
    <scope>NUCLEOTIDE SEQUENCE [LARGE SCALE GENOMIC DNA]</scope>
    <source>
        <strain evidence="6 7">CBS 661.87</strain>
    </source>
</reference>
<dbReference type="GO" id="GO:0003690">
    <property type="term" value="F:double-stranded DNA binding"/>
    <property type="evidence" value="ECO:0007669"/>
    <property type="project" value="TreeGrafter"/>
</dbReference>
<dbReference type="OrthoDB" id="10251254at2759"/>
<dbReference type="InterPro" id="IPR013632">
    <property type="entry name" value="Rad51_C"/>
</dbReference>
<protein>
    <submittedName>
        <fullName evidence="6">Uncharacterized protein</fullName>
    </submittedName>
</protein>
<dbReference type="SUPFAM" id="SSF52540">
    <property type="entry name" value="P-loop containing nucleoside triphosphate hydrolases"/>
    <property type="match status" value="1"/>
</dbReference>
<gene>
    <name evidence="6" type="ORF">D9615_001469</name>
</gene>
<dbReference type="GO" id="GO:0007131">
    <property type="term" value="P:reciprocal meiotic recombination"/>
    <property type="evidence" value="ECO:0007669"/>
    <property type="project" value="TreeGrafter"/>
</dbReference>
<keyword evidence="7" id="KW-1185">Reference proteome</keyword>
<dbReference type="EMBL" id="JAACJP010000004">
    <property type="protein sequence ID" value="KAF5384940.1"/>
    <property type="molecule type" value="Genomic_DNA"/>
</dbReference>
<dbReference type="Gene3D" id="1.10.150.20">
    <property type="entry name" value="5' to 3' exonuclease, C-terminal subdomain"/>
    <property type="match status" value="1"/>
</dbReference>
<dbReference type="Gene3D" id="3.40.50.300">
    <property type="entry name" value="P-loop containing nucleotide triphosphate hydrolases"/>
    <property type="match status" value="1"/>
</dbReference>
<dbReference type="PIRSF" id="PIRSF005856">
    <property type="entry name" value="Rad51"/>
    <property type="match status" value="1"/>
</dbReference>
<dbReference type="PROSITE" id="PS50162">
    <property type="entry name" value="RECA_2"/>
    <property type="match status" value="1"/>
</dbReference>
<evidence type="ECO:0000313" key="7">
    <source>
        <dbReference type="Proteomes" id="UP000565441"/>
    </source>
</evidence>
<organism evidence="6 7">
    <name type="scientific">Tricholomella constricta</name>
    <dbReference type="NCBI Taxonomy" id="117010"/>
    <lineage>
        <taxon>Eukaryota</taxon>
        <taxon>Fungi</taxon>
        <taxon>Dikarya</taxon>
        <taxon>Basidiomycota</taxon>
        <taxon>Agaricomycotina</taxon>
        <taxon>Agaricomycetes</taxon>
        <taxon>Agaricomycetidae</taxon>
        <taxon>Agaricales</taxon>
        <taxon>Tricholomatineae</taxon>
        <taxon>Lyophyllaceae</taxon>
        <taxon>Tricholomella</taxon>
    </lineage>
</organism>
<dbReference type="FunFam" id="1.10.150.20:FF:000008">
    <property type="entry name" value="DNA repair protein RAD51 homolog"/>
    <property type="match status" value="1"/>
</dbReference>
<accession>A0A8H5HKD1</accession>
<dbReference type="GO" id="GO:0006312">
    <property type="term" value="P:mitotic recombination"/>
    <property type="evidence" value="ECO:0007669"/>
    <property type="project" value="TreeGrafter"/>
</dbReference>
<dbReference type="PANTHER" id="PTHR22942">
    <property type="entry name" value="RECA/RAD51/RADA DNA STRAND-PAIRING FAMILY MEMBER"/>
    <property type="match status" value="1"/>
</dbReference>
<feature type="domain" description="RecA family profile 2" evidence="5">
    <location>
        <begin position="297"/>
        <end position="360"/>
    </location>
</feature>
<dbReference type="PANTHER" id="PTHR22942:SF39">
    <property type="entry name" value="DNA REPAIR PROTEIN RAD51 HOMOLOG 1"/>
    <property type="match status" value="1"/>
</dbReference>
<dbReference type="GO" id="GO:0000794">
    <property type="term" value="C:condensed nuclear chromosome"/>
    <property type="evidence" value="ECO:0007669"/>
    <property type="project" value="TreeGrafter"/>
</dbReference>
<dbReference type="GO" id="GO:0070192">
    <property type="term" value="P:chromosome organization involved in meiotic cell cycle"/>
    <property type="evidence" value="ECO:0007669"/>
    <property type="project" value="TreeGrafter"/>
</dbReference>
<dbReference type="InterPro" id="IPR020587">
    <property type="entry name" value="RecA_monomer-monomer_interface"/>
</dbReference>
<dbReference type="GO" id="GO:0005524">
    <property type="term" value="F:ATP binding"/>
    <property type="evidence" value="ECO:0007669"/>
    <property type="project" value="UniProtKB-KW"/>
</dbReference>
<evidence type="ECO:0000256" key="3">
    <source>
        <dbReference type="RuleBase" id="RU003422"/>
    </source>
</evidence>
<dbReference type="Pfam" id="PF14520">
    <property type="entry name" value="HHH_5"/>
    <property type="match status" value="1"/>
</dbReference>
<evidence type="ECO:0000259" key="4">
    <source>
        <dbReference type="PROSITE" id="PS50162"/>
    </source>
</evidence>